<dbReference type="Proteomes" id="UP000193218">
    <property type="component" value="Unassembled WGS sequence"/>
</dbReference>
<feature type="region of interest" description="Disordered" evidence="1">
    <location>
        <begin position="291"/>
        <end position="314"/>
    </location>
</feature>
<evidence type="ECO:0000313" key="4">
    <source>
        <dbReference type="Proteomes" id="UP000193218"/>
    </source>
</evidence>
<name>A0A1Y1UJ48_9TREE</name>
<feature type="compositionally biased region" description="Polar residues" evidence="1">
    <location>
        <begin position="342"/>
        <end position="395"/>
    </location>
</feature>
<reference evidence="3 4" key="1">
    <citation type="submission" date="2017-03" db="EMBL/GenBank/DDBJ databases">
        <title>Widespread Adenine N6-methylation of Active Genes in Fungi.</title>
        <authorList>
            <consortium name="DOE Joint Genome Institute"/>
            <person name="Mondo S.J."/>
            <person name="Dannebaum R.O."/>
            <person name="Kuo R.C."/>
            <person name="Louie K.B."/>
            <person name="Bewick A.J."/>
            <person name="Labutti K."/>
            <person name="Haridas S."/>
            <person name="Kuo A."/>
            <person name="Salamov A."/>
            <person name="Ahrendt S.R."/>
            <person name="Lau R."/>
            <person name="Bowen B.P."/>
            <person name="Lipzen A."/>
            <person name="Sullivan W."/>
            <person name="Andreopoulos W.B."/>
            <person name="Clum A."/>
            <person name="Lindquist E."/>
            <person name="Daum C."/>
            <person name="Northen T.R."/>
            <person name="Ramamoorthy G."/>
            <person name="Schmitz R.J."/>
            <person name="Gryganskyi A."/>
            <person name="Culley D."/>
            <person name="Magnuson J."/>
            <person name="James T.Y."/>
            <person name="O'Malley M.A."/>
            <person name="Stajich J.E."/>
            <person name="Spatafora J.W."/>
            <person name="Visel A."/>
            <person name="Grigoriev I.V."/>
        </authorList>
    </citation>
    <scope>NUCLEOTIDE SEQUENCE [LARGE SCALE GENOMIC DNA]</scope>
    <source>
        <strain evidence="3 4">NRRL Y-17943</strain>
    </source>
</reference>
<keyword evidence="4" id="KW-1185">Reference proteome</keyword>
<sequence length="407" mass="43862">MHAHTRHTVPGIRQDSELYDPGQHTDRSTPPPGRDWITQHPTQFYAILGGVLGMILVVCLYILWRGPHRNMFICCRRHKAVEDGGVNQVLSVGIWGGKGAAAVFPRPGVYLTDLKRQAGSSSVKDLHSNIQIHPVLSSFNVEKGLVKGSAQIKTGPTIIDCGMSGVPLPGPEISSNQSVPASPPASTYTFRAFTPGRGDPINTTVPNSPSPQSPIPRTPASKLAKDWKRDDEKKRRDTTVTKKSSGSSFGQSYPLNGAAGSYTGSRTSLDSLNRDSGGVRLASPFLASSKPVIRPLDSPRLPHNHPPPLPQQRADASLDFYTPRDRLADQRAVLPPPKSRRPPTNFSFETGSTPSMYSTSTPAQSMYIPTSNNNHISTQKHTGSIASSYAGQSAGSVPLPQSDKQDP</sequence>
<evidence type="ECO:0000256" key="2">
    <source>
        <dbReference type="SAM" id="Phobius"/>
    </source>
</evidence>
<feature type="region of interest" description="Disordered" evidence="1">
    <location>
        <begin position="1"/>
        <end position="35"/>
    </location>
</feature>
<feature type="compositionally biased region" description="Polar residues" evidence="1">
    <location>
        <begin position="244"/>
        <end position="254"/>
    </location>
</feature>
<accession>A0A1Y1UJ48</accession>
<feature type="compositionally biased region" description="Basic and acidic residues" evidence="1">
    <location>
        <begin position="223"/>
        <end position="240"/>
    </location>
</feature>
<protein>
    <submittedName>
        <fullName evidence="3">Uncharacterized protein</fullName>
    </submittedName>
</protein>
<comment type="caution">
    <text evidence="3">The sequence shown here is derived from an EMBL/GenBank/DDBJ whole genome shotgun (WGS) entry which is preliminary data.</text>
</comment>
<keyword evidence="2" id="KW-0812">Transmembrane</keyword>
<dbReference type="InParanoid" id="A0A1Y1UJ48"/>
<feature type="region of interest" description="Disordered" evidence="1">
    <location>
        <begin position="333"/>
        <end position="407"/>
    </location>
</feature>
<feature type="compositionally biased region" description="Pro residues" evidence="1">
    <location>
        <begin position="208"/>
        <end position="217"/>
    </location>
</feature>
<organism evidence="3 4">
    <name type="scientific">Kockovaella imperatae</name>
    <dbReference type="NCBI Taxonomy" id="4999"/>
    <lineage>
        <taxon>Eukaryota</taxon>
        <taxon>Fungi</taxon>
        <taxon>Dikarya</taxon>
        <taxon>Basidiomycota</taxon>
        <taxon>Agaricomycotina</taxon>
        <taxon>Tremellomycetes</taxon>
        <taxon>Tremellales</taxon>
        <taxon>Cuniculitremaceae</taxon>
        <taxon>Kockovaella</taxon>
    </lineage>
</organism>
<dbReference type="EMBL" id="NBSH01000006">
    <property type="protein sequence ID" value="ORX37135.1"/>
    <property type="molecule type" value="Genomic_DNA"/>
</dbReference>
<keyword evidence="2" id="KW-0472">Membrane</keyword>
<dbReference type="AlphaFoldDB" id="A0A1Y1UJ48"/>
<feature type="compositionally biased region" description="Polar residues" evidence="1">
    <location>
        <begin position="173"/>
        <end position="189"/>
    </location>
</feature>
<feature type="region of interest" description="Disordered" evidence="1">
    <location>
        <begin position="169"/>
        <end position="258"/>
    </location>
</feature>
<gene>
    <name evidence="3" type="ORF">BD324DRAFT_624922</name>
</gene>
<dbReference type="GeneID" id="33557559"/>
<dbReference type="RefSeq" id="XP_021871173.1">
    <property type="nucleotide sequence ID" value="XM_022015750.1"/>
</dbReference>
<feature type="transmembrane region" description="Helical" evidence="2">
    <location>
        <begin position="44"/>
        <end position="64"/>
    </location>
</feature>
<evidence type="ECO:0000313" key="3">
    <source>
        <dbReference type="EMBL" id="ORX37135.1"/>
    </source>
</evidence>
<dbReference type="OrthoDB" id="10687546at2759"/>
<keyword evidence="2" id="KW-1133">Transmembrane helix</keyword>
<evidence type="ECO:0000256" key="1">
    <source>
        <dbReference type="SAM" id="MobiDB-lite"/>
    </source>
</evidence>
<proteinExistence type="predicted"/>